<dbReference type="EMBL" id="KV935296">
    <property type="protein sequence ID" value="PIO29216.1"/>
    <property type="molecule type" value="Genomic_DNA"/>
</dbReference>
<dbReference type="PANTHER" id="PTHR12752:SF3">
    <property type="entry name" value="PLECKSTRIN HOMOLOGY DOMAIN-CONTAINING FAMILY A MEMBER 5"/>
    <property type="match status" value="1"/>
</dbReference>
<accession>A0A2G9RMT5</accession>
<sequence length="208" mass="23836">MISHLRFALHPADVFVYGRYKLLLHCHCDLTEKCFAVKDIGVHLHGTFVSLNSMRLTLLWQKPYSTHPGKDVYLANKEKLISCYKGSRLSVCVAWLCRFLQVSHFVVSLQMTQDECRPSAYKHRSEEADVDTKLSRLCEQDKVVQALEQKLQQLHKEKYTLEQALLSASQEIEMNTDNPAAVQNVVIQRDELQNGLLSTCREVSRATT</sequence>
<keyword evidence="3" id="KW-1185">Reference proteome</keyword>
<dbReference type="GO" id="GO:0080025">
    <property type="term" value="F:phosphatidylinositol-3,5-bisphosphate binding"/>
    <property type="evidence" value="ECO:0007669"/>
    <property type="project" value="TreeGrafter"/>
</dbReference>
<protein>
    <recommendedName>
        <fullName evidence="1">Pleckstrin homology domain-containing protein</fullName>
    </recommendedName>
</protein>
<dbReference type="InterPro" id="IPR057971">
    <property type="entry name" value="PKHA4-7_TBCA"/>
</dbReference>
<dbReference type="OrthoDB" id="43122at2759"/>
<evidence type="ECO:0000259" key="1">
    <source>
        <dbReference type="Pfam" id="PF25541"/>
    </source>
</evidence>
<dbReference type="GO" id="GO:0005829">
    <property type="term" value="C:cytosol"/>
    <property type="evidence" value="ECO:0007669"/>
    <property type="project" value="TreeGrafter"/>
</dbReference>
<name>A0A2G9RMT5_AQUCT</name>
<dbReference type="Proteomes" id="UP000228934">
    <property type="component" value="Unassembled WGS sequence"/>
</dbReference>
<reference evidence="3" key="1">
    <citation type="journal article" date="2017" name="Nat. Commun.">
        <title>The North American bullfrog draft genome provides insight into hormonal regulation of long noncoding RNA.</title>
        <authorList>
            <person name="Hammond S.A."/>
            <person name="Warren R.L."/>
            <person name="Vandervalk B.P."/>
            <person name="Kucuk E."/>
            <person name="Khan H."/>
            <person name="Gibb E.A."/>
            <person name="Pandoh P."/>
            <person name="Kirk H."/>
            <person name="Zhao Y."/>
            <person name="Jones M."/>
            <person name="Mungall A.J."/>
            <person name="Coope R."/>
            <person name="Pleasance S."/>
            <person name="Moore R.A."/>
            <person name="Holt R.A."/>
            <person name="Round J.M."/>
            <person name="Ohora S."/>
            <person name="Walle B.V."/>
            <person name="Veldhoen N."/>
            <person name="Helbing C.C."/>
            <person name="Birol I."/>
        </authorList>
    </citation>
    <scope>NUCLEOTIDE SEQUENCE [LARGE SCALE GENOMIC DNA]</scope>
</reference>
<proteinExistence type="predicted"/>
<dbReference type="AlphaFoldDB" id="A0A2G9RMT5"/>
<dbReference type="GO" id="GO:0070273">
    <property type="term" value="F:phosphatidylinositol-4-phosphate binding"/>
    <property type="evidence" value="ECO:0007669"/>
    <property type="project" value="TreeGrafter"/>
</dbReference>
<organism evidence="2 3">
    <name type="scientific">Aquarana catesbeiana</name>
    <name type="common">American bullfrog</name>
    <name type="synonym">Rana catesbeiana</name>
    <dbReference type="NCBI Taxonomy" id="8400"/>
    <lineage>
        <taxon>Eukaryota</taxon>
        <taxon>Metazoa</taxon>
        <taxon>Chordata</taxon>
        <taxon>Craniata</taxon>
        <taxon>Vertebrata</taxon>
        <taxon>Euteleostomi</taxon>
        <taxon>Amphibia</taxon>
        <taxon>Batrachia</taxon>
        <taxon>Anura</taxon>
        <taxon>Neobatrachia</taxon>
        <taxon>Ranoidea</taxon>
        <taxon>Ranidae</taxon>
        <taxon>Aquarana</taxon>
    </lineage>
</organism>
<dbReference type="GO" id="GO:0032266">
    <property type="term" value="F:phosphatidylinositol-3-phosphate binding"/>
    <property type="evidence" value="ECO:0007669"/>
    <property type="project" value="TreeGrafter"/>
</dbReference>
<evidence type="ECO:0000313" key="3">
    <source>
        <dbReference type="Proteomes" id="UP000228934"/>
    </source>
</evidence>
<dbReference type="PANTHER" id="PTHR12752">
    <property type="entry name" value="PHOSPHOINOSITOL 3-PHOSPHATE-BINDING PROTEIN"/>
    <property type="match status" value="1"/>
</dbReference>
<evidence type="ECO:0000313" key="2">
    <source>
        <dbReference type="EMBL" id="PIO29216.1"/>
    </source>
</evidence>
<dbReference type="Pfam" id="PF25541">
    <property type="entry name" value="TBCA_PH"/>
    <property type="match status" value="1"/>
</dbReference>
<dbReference type="GO" id="GO:0010314">
    <property type="term" value="F:phosphatidylinositol-5-phosphate binding"/>
    <property type="evidence" value="ECO:0007669"/>
    <property type="project" value="TreeGrafter"/>
</dbReference>
<feature type="non-terminal residue" evidence="2">
    <location>
        <position position="208"/>
    </location>
</feature>
<feature type="domain" description="Pleckstrin homology" evidence="1">
    <location>
        <begin position="126"/>
        <end position="207"/>
    </location>
</feature>
<gene>
    <name evidence="2" type="ORF">AB205_0000400</name>
</gene>